<dbReference type="HAMAP" id="MF_00221">
    <property type="entry name" value="NRAMP"/>
    <property type="match status" value="1"/>
</dbReference>
<comment type="subcellular location">
    <subcellularLocation>
        <location evidence="1">Membrane</location>
        <topology evidence="1">Multi-pass membrane protein</topology>
    </subcellularLocation>
</comment>
<feature type="transmembrane region" description="Helical" evidence="8">
    <location>
        <begin position="142"/>
        <end position="169"/>
    </location>
</feature>
<comment type="similarity">
    <text evidence="2">Belongs to the NRAMP family.</text>
</comment>
<keyword evidence="5 8" id="KW-1133">Transmembrane helix</keyword>
<dbReference type="GO" id="GO:0015086">
    <property type="term" value="F:cadmium ion transmembrane transporter activity"/>
    <property type="evidence" value="ECO:0007669"/>
    <property type="project" value="TreeGrafter"/>
</dbReference>
<feature type="transmembrane region" description="Helical" evidence="8">
    <location>
        <begin position="291"/>
        <end position="314"/>
    </location>
</feature>
<evidence type="ECO:0000256" key="6">
    <source>
        <dbReference type="ARBA" id="ARBA00023136"/>
    </source>
</evidence>
<sequence length="800" mass="89239">MSTSDNHGPNASEEEELNSSHKTNYGVINERTDGNSDKTEEIDTYFKATVPVPDTPSYSFSWRKLWAFTGPGFLMSIAYLDPGNIQSDLQSGTIAQYKLLWVLMWSTVLGLLMQRLAARLGVVTGLHLAELCYKRYHKVPRLLLWIMVEVAIIGSDMQEVIGTAISLFLLSNRVIPLWAGVLITILDTFTFLMLDKYGLRKLEAFFAFLITSMAITFGYEYFKVQPQELQVLEGLALPFCSDCGSDELMQAVGIIGAIIMPHNLYLHSALVKSRNVNRSKREEVRDANRYVFIESAIALFVSLLINIAVTAVFAHGLYQKTNAEVYQTCLAANISQSEGVFDGNDNHTIDANLYKAGVFLGCTFGIEAMYIWAIGIFAAGQSSTMTGTYSGQFAMEGFLDLHWPRWKRVLLTRTIAIIPTLLITYFQNINNLSEMNDLLNALMSLQLPFALLPALTFTSSPKVMGEFVNGFANKVLASVLSVVVISVNLYFVFNYVSTKFSNSVFVFLGTALFFVYYILFLIYLRLAARLGVVTGLHLAELCYKRYHKVPRLLLWIMVEIAIIGSDMQEVIGTAISLFLLSNRVIPLWAGVLITILDTFTFLMLDKYGLRKLEAFFAFLITSMAITFGYEYFKVQPQELQVLEGLALPFCSDCGSDELMQAVGIIGAIIMPHNLYLHSALVKSRNVNRNKREEVRDANRYVFIESAIALFVSLLINIAVTAVFAHGLYQKTNAEVYQTCLAANISQSEGVFDGNDNHTIDANLYKAGVFLGCTFGIEAMYIWAIGIFAAGQVCAMRASIQ</sequence>
<dbReference type="EMBL" id="CAJPVJ010004781">
    <property type="protein sequence ID" value="CAG2168913.1"/>
    <property type="molecule type" value="Genomic_DNA"/>
</dbReference>
<feature type="transmembrane region" description="Helical" evidence="8">
    <location>
        <begin position="658"/>
        <end position="680"/>
    </location>
</feature>
<evidence type="ECO:0000256" key="4">
    <source>
        <dbReference type="ARBA" id="ARBA00022692"/>
    </source>
</evidence>
<dbReference type="GO" id="GO:0010008">
    <property type="term" value="C:endosome membrane"/>
    <property type="evidence" value="ECO:0007669"/>
    <property type="project" value="TreeGrafter"/>
</dbReference>
<dbReference type="NCBIfam" id="TIGR01197">
    <property type="entry name" value="nramp"/>
    <property type="match status" value="2"/>
</dbReference>
<feature type="transmembrane region" description="Helical" evidence="8">
    <location>
        <begin position="438"/>
        <end position="459"/>
    </location>
</feature>
<gene>
    <name evidence="9" type="ORF">ONB1V03_LOCUS8397</name>
</gene>
<evidence type="ECO:0000256" key="3">
    <source>
        <dbReference type="ARBA" id="ARBA00022448"/>
    </source>
</evidence>
<dbReference type="GO" id="GO:0005381">
    <property type="term" value="F:iron ion transmembrane transporter activity"/>
    <property type="evidence" value="ECO:0007669"/>
    <property type="project" value="TreeGrafter"/>
</dbReference>
<dbReference type="GO" id="GO:0005886">
    <property type="term" value="C:plasma membrane"/>
    <property type="evidence" value="ECO:0007669"/>
    <property type="project" value="TreeGrafter"/>
</dbReference>
<evidence type="ECO:0000256" key="1">
    <source>
        <dbReference type="ARBA" id="ARBA00004141"/>
    </source>
</evidence>
<dbReference type="AlphaFoldDB" id="A0A7R9QNR8"/>
<evidence type="ECO:0000313" key="9">
    <source>
        <dbReference type="EMBL" id="CAD7651636.1"/>
    </source>
</evidence>
<dbReference type="Proteomes" id="UP000728032">
    <property type="component" value="Unassembled WGS sequence"/>
</dbReference>
<keyword evidence="3" id="KW-0813">Transport</keyword>
<dbReference type="PANTHER" id="PTHR11706:SF33">
    <property type="entry name" value="NATURAL RESISTANCE-ASSOCIATED MACROPHAGE PROTEIN 2"/>
    <property type="match status" value="1"/>
</dbReference>
<reference evidence="9" key="1">
    <citation type="submission" date="2020-11" db="EMBL/GenBank/DDBJ databases">
        <authorList>
            <person name="Tran Van P."/>
        </authorList>
    </citation>
    <scope>NUCLEOTIDE SEQUENCE</scope>
</reference>
<feature type="region of interest" description="Disordered" evidence="7">
    <location>
        <begin position="1"/>
        <end position="36"/>
    </location>
</feature>
<dbReference type="PRINTS" id="PR00447">
    <property type="entry name" value="NATRESASSCMP"/>
</dbReference>
<feature type="transmembrane region" description="Helical" evidence="8">
    <location>
        <begin position="585"/>
        <end position="602"/>
    </location>
</feature>
<evidence type="ECO:0008006" key="11">
    <source>
        <dbReference type="Google" id="ProtNLM"/>
    </source>
</evidence>
<accession>A0A7R9QNR8</accession>
<dbReference type="EMBL" id="OC919606">
    <property type="protein sequence ID" value="CAD7651636.1"/>
    <property type="molecule type" value="Genomic_DNA"/>
</dbReference>
<feature type="transmembrane region" description="Helical" evidence="8">
    <location>
        <begin position="204"/>
        <end position="222"/>
    </location>
</feature>
<feature type="transmembrane region" description="Helical" evidence="8">
    <location>
        <begin position="614"/>
        <end position="632"/>
    </location>
</feature>
<evidence type="ECO:0000256" key="7">
    <source>
        <dbReference type="SAM" id="MobiDB-lite"/>
    </source>
</evidence>
<feature type="transmembrane region" description="Helical" evidence="8">
    <location>
        <begin position="505"/>
        <end position="524"/>
    </location>
</feature>
<evidence type="ECO:0000256" key="5">
    <source>
        <dbReference type="ARBA" id="ARBA00022989"/>
    </source>
</evidence>
<dbReference type="InterPro" id="IPR001046">
    <property type="entry name" value="NRAMP_fam"/>
</dbReference>
<feature type="transmembrane region" description="Helical" evidence="8">
    <location>
        <begin position="471"/>
        <end position="493"/>
    </location>
</feature>
<keyword evidence="6 8" id="KW-0472">Membrane</keyword>
<dbReference type="PANTHER" id="PTHR11706">
    <property type="entry name" value="SOLUTE CARRIER PROTEIN FAMILY 11 MEMBER"/>
    <property type="match status" value="1"/>
</dbReference>
<dbReference type="GO" id="GO:0005384">
    <property type="term" value="F:manganese ion transmembrane transporter activity"/>
    <property type="evidence" value="ECO:0007669"/>
    <property type="project" value="TreeGrafter"/>
</dbReference>
<feature type="transmembrane region" description="Helical" evidence="8">
    <location>
        <begin position="175"/>
        <end position="192"/>
    </location>
</feature>
<proteinExistence type="inferred from homology"/>
<evidence type="ECO:0000256" key="8">
    <source>
        <dbReference type="SAM" id="Phobius"/>
    </source>
</evidence>
<name>A0A7R9QNR8_9ACAR</name>
<dbReference type="Pfam" id="PF01566">
    <property type="entry name" value="Nramp"/>
    <property type="match status" value="2"/>
</dbReference>
<feature type="transmembrane region" description="Helical" evidence="8">
    <location>
        <begin position="701"/>
        <end position="724"/>
    </location>
</feature>
<protein>
    <recommendedName>
        <fullName evidence="11">Protein Malvolio</fullName>
    </recommendedName>
</protein>
<dbReference type="OrthoDB" id="409173at2759"/>
<feature type="transmembrane region" description="Helical" evidence="8">
    <location>
        <begin position="248"/>
        <end position="270"/>
    </location>
</feature>
<organism evidence="9">
    <name type="scientific">Oppiella nova</name>
    <dbReference type="NCBI Taxonomy" id="334625"/>
    <lineage>
        <taxon>Eukaryota</taxon>
        <taxon>Metazoa</taxon>
        <taxon>Ecdysozoa</taxon>
        <taxon>Arthropoda</taxon>
        <taxon>Chelicerata</taxon>
        <taxon>Arachnida</taxon>
        <taxon>Acari</taxon>
        <taxon>Acariformes</taxon>
        <taxon>Sarcoptiformes</taxon>
        <taxon>Oribatida</taxon>
        <taxon>Brachypylina</taxon>
        <taxon>Oppioidea</taxon>
        <taxon>Oppiidae</taxon>
        <taxon>Oppiella</taxon>
    </lineage>
</organism>
<evidence type="ECO:0000256" key="2">
    <source>
        <dbReference type="ARBA" id="ARBA00006670"/>
    </source>
</evidence>
<evidence type="ECO:0000313" key="10">
    <source>
        <dbReference type="Proteomes" id="UP000728032"/>
    </source>
</evidence>
<feature type="transmembrane region" description="Helical" evidence="8">
    <location>
        <begin position="356"/>
        <end position="379"/>
    </location>
</feature>
<keyword evidence="10" id="KW-1185">Reference proteome</keyword>
<keyword evidence="4 8" id="KW-0812">Transmembrane</keyword>
<dbReference type="NCBIfam" id="NF037982">
    <property type="entry name" value="Nramp_1"/>
    <property type="match status" value="2"/>
</dbReference>